<dbReference type="HOGENOM" id="CLU_2238540_0_0_1"/>
<feature type="compositionally biased region" description="Basic and acidic residues" evidence="1">
    <location>
        <begin position="93"/>
        <end position="105"/>
    </location>
</feature>
<proteinExistence type="predicted"/>
<evidence type="ECO:0000313" key="2">
    <source>
        <dbReference type="EMBL" id="EZF50288.1"/>
    </source>
</evidence>
<gene>
    <name evidence="2" type="ORF">H103_06387</name>
</gene>
<feature type="region of interest" description="Disordered" evidence="1">
    <location>
        <begin position="81"/>
        <end position="105"/>
    </location>
</feature>
<evidence type="ECO:0000256" key="1">
    <source>
        <dbReference type="SAM" id="MobiDB-lite"/>
    </source>
</evidence>
<sequence>MPREEVWGVLIPIDVGRYDTIEVSPANNETKTDTTLIYSYTLNVRSNIIDTPRQKKKLTFGIVAGPRYRIWYTWIDAHCPEKRPRIPYPRGLGSEKHTEPSDSNE</sequence>
<dbReference type="AlphaFoldDB" id="A0A022VX27"/>
<organism evidence="2">
    <name type="scientific">Trichophyton rubrum CBS 288.86</name>
    <dbReference type="NCBI Taxonomy" id="1215330"/>
    <lineage>
        <taxon>Eukaryota</taxon>
        <taxon>Fungi</taxon>
        <taxon>Dikarya</taxon>
        <taxon>Ascomycota</taxon>
        <taxon>Pezizomycotina</taxon>
        <taxon>Eurotiomycetes</taxon>
        <taxon>Eurotiomycetidae</taxon>
        <taxon>Onygenales</taxon>
        <taxon>Arthrodermataceae</taxon>
        <taxon>Trichophyton</taxon>
    </lineage>
</organism>
<accession>A0A022VX27</accession>
<reference evidence="2" key="1">
    <citation type="submission" date="2014-02" db="EMBL/GenBank/DDBJ databases">
        <title>The Genome Sequence of Trichophyton rubrum (morphotype fischeri) CBS 288.86.</title>
        <authorList>
            <consortium name="The Broad Institute Genomics Platform"/>
            <person name="Cuomo C.A."/>
            <person name="White T.C."/>
            <person name="Graser Y."/>
            <person name="Martinez-Rossi N."/>
            <person name="Heitman J."/>
            <person name="Young S.K."/>
            <person name="Zeng Q."/>
            <person name="Gargeya S."/>
            <person name="Abouelleil A."/>
            <person name="Alvarado L."/>
            <person name="Chapman S.B."/>
            <person name="Gainer-Dewar J."/>
            <person name="Goldberg J."/>
            <person name="Griggs A."/>
            <person name="Gujja S."/>
            <person name="Hansen M."/>
            <person name="Howarth C."/>
            <person name="Imamovic A."/>
            <person name="Larimer J."/>
            <person name="Martinez D."/>
            <person name="Murphy C."/>
            <person name="Pearson M.D."/>
            <person name="Persinoti G."/>
            <person name="Poon T."/>
            <person name="Priest M."/>
            <person name="Roberts A.D."/>
            <person name="Saif S."/>
            <person name="Shea T.D."/>
            <person name="Sykes S.N."/>
            <person name="Wortman J."/>
            <person name="Nusbaum C."/>
            <person name="Birren B."/>
        </authorList>
    </citation>
    <scope>NUCLEOTIDE SEQUENCE [LARGE SCALE GENOMIC DNA]</scope>
    <source>
        <strain evidence="2">CBS 288.86</strain>
    </source>
</reference>
<dbReference type="EMBL" id="KK207889">
    <property type="protein sequence ID" value="EZF50288.1"/>
    <property type="molecule type" value="Genomic_DNA"/>
</dbReference>
<protein>
    <submittedName>
        <fullName evidence="2">Uncharacterized protein</fullName>
    </submittedName>
</protein>
<name>A0A022VX27_TRIRU</name>
<dbReference type="Proteomes" id="UP000023758">
    <property type="component" value="Unassembled WGS sequence"/>
</dbReference>